<evidence type="ECO:0000313" key="3">
    <source>
        <dbReference type="EMBL" id="MCZ3373652.1"/>
    </source>
</evidence>
<name>A0A9E5DPG9_9EURY</name>
<dbReference type="EMBL" id="JAPVES010000030">
    <property type="protein sequence ID" value="MCZ3373652.1"/>
    <property type="molecule type" value="Genomic_DNA"/>
</dbReference>
<dbReference type="RefSeq" id="WP_048082458.1">
    <property type="nucleotide sequence ID" value="NZ_JAPVER010000020.1"/>
</dbReference>
<protein>
    <submittedName>
        <fullName evidence="3">DUF2206 domain-containing protein</fullName>
    </submittedName>
</protein>
<feature type="transmembrane region" description="Helical" evidence="1">
    <location>
        <begin position="68"/>
        <end position="89"/>
    </location>
</feature>
<comment type="caution">
    <text evidence="3">The sequence shown here is derived from an EMBL/GenBank/DDBJ whole genome shotgun (WGS) entry which is preliminary data.</text>
</comment>
<feature type="transmembrane region" description="Helical" evidence="1">
    <location>
        <begin position="167"/>
        <end position="186"/>
    </location>
</feature>
<evidence type="ECO:0000256" key="1">
    <source>
        <dbReference type="SAM" id="Phobius"/>
    </source>
</evidence>
<dbReference type="Proteomes" id="UP001068021">
    <property type="component" value="Unassembled WGS sequence"/>
</dbReference>
<gene>
    <name evidence="3" type="ORF">O3H35_13465</name>
    <name evidence="2" type="ORF">O3H54_15025</name>
</gene>
<keyword evidence="1" id="KW-0812">Transmembrane</keyword>
<feature type="transmembrane region" description="Helical" evidence="1">
    <location>
        <begin position="348"/>
        <end position="377"/>
    </location>
</feature>
<reference evidence="3" key="1">
    <citation type="submission" date="2022-12" db="EMBL/GenBank/DDBJ databases">
        <title>Reclassification of two methanogenic archaea species isolated from the Kolyma lowland permafrost.</title>
        <authorList>
            <person name="Trubitsyn V.E."/>
            <person name="Rivkina E.M."/>
            <person name="Shcherbakova V.A."/>
        </authorList>
    </citation>
    <scope>NUCLEOTIDE SEQUENCE</scope>
    <source>
        <strain evidence="2">M2</strain>
        <strain evidence="3">MK4</strain>
    </source>
</reference>
<feature type="transmembrane region" description="Helical" evidence="1">
    <location>
        <begin position="514"/>
        <end position="533"/>
    </location>
</feature>
<evidence type="ECO:0000313" key="4">
    <source>
        <dbReference type="Proteomes" id="UP001068021"/>
    </source>
</evidence>
<sequence length="696" mass="79059">MLDNINNFGIKKWLITLISILFITDILIILDIPFLREFMAFVTFITVPGILILHVLKLNKIEFIKKIVLVIGLSVAFLIFMGLLLNSLYPVILKPLSLTPVLILSNVILIILAFTSYLRNRNDFNLNDFLNLNINLNGKLASPLIFPALFPFMAVFGTSLMNLTQNNFILIAMLLLIPAYIIAITILKDKIPGATYPFAIWTISLSLLIMNGLTSFHLIGRDVHYEYYSFQLALQSFHWDINTYLNPYNACLSITILPTVLQSLSNLSAEYIFKIFSLIGSFIPLVVYVVSKKYLRNKYAFFAGLLFSFQLFFVYLLGAVRQEVAILFFFLAIMVLFAADMSKNTKKILFVIFMSSVIVSHYTTAYISFVLVLPILLMPFFKGLVVDKKLKFTNFDVIVLLFLFILVWYILFAKVQASAGSQVIQSTIAGTSLDRGDYVLGVLGIVLKSVPNAISVIVHDLIFVTIGVGLLTILRNYKKFTEKIDPEYIVAIFVSIILLVLFLVLPYISVAYDAVRLFFQLLIFLAPVFIIGAMKIAKIIKRPKWDILIILVLLLSLFSCATYLQYHFCGEPYSPDYDANGLVRNEGYIYNQEVVGATWLKDHYMDNYTTYSEGRGLIVFLTAYGNDSTSMNLNNSIFSWNKTVNSGYIYLGYLNVNKNEVLPVYTNLNVQNMSNYSNLFLRKSKIYDNGGSQIWL</sequence>
<dbReference type="EMBL" id="JAPVER010000020">
    <property type="protein sequence ID" value="MCZ3367200.1"/>
    <property type="molecule type" value="Genomic_DNA"/>
</dbReference>
<feature type="transmembrane region" description="Helical" evidence="1">
    <location>
        <begin position="486"/>
        <end position="508"/>
    </location>
</feature>
<feature type="transmembrane region" description="Helical" evidence="1">
    <location>
        <begin position="299"/>
        <end position="318"/>
    </location>
</feature>
<organism evidence="3">
    <name type="scientific">Methanobacterium veterum</name>
    <dbReference type="NCBI Taxonomy" id="408577"/>
    <lineage>
        <taxon>Archaea</taxon>
        <taxon>Methanobacteriati</taxon>
        <taxon>Methanobacteriota</taxon>
        <taxon>Methanomada group</taxon>
        <taxon>Methanobacteria</taxon>
        <taxon>Methanobacteriales</taxon>
        <taxon>Methanobacteriaceae</taxon>
        <taxon>Methanobacterium</taxon>
    </lineage>
</organism>
<feature type="transmembrane region" description="Helical" evidence="1">
    <location>
        <begin position="38"/>
        <end position="56"/>
    </location>
</feature>
<dbReference type="InterPro" id="IPR018701">
    <property type="entry name" value="DUF2206_membrane"/>
</dbReference>
<feature type="transmembrane region" description="Helical" evidence="1">
    <location>
        <begin position="12"/>
        <end position="32"/>
    </location>
</feature>
<dbReference type="Pfam" id="PF09971">
    <property type="entry name" value="DUF2206"/>
    <property type="match status" value="1"/>
</dbReference>
<proteinExistence type="predicted"/>
<feature type="transmembrane region" description="Helical" evidence="1">
    <location>
        <begin position="271"/>
        <end position="290"/>
    </location>
</feature>
<feature type="transmembrane region" description="Helical" evidence="1">
    <location>
        <begin position="198"/>
        <end position="219"/>
    </location>
</feature>
<keyword evidence="1" id="KW-0472">Membrane</keyword>
<evidence type="ECO:0000313" key="2">
    <source>
        <dbReference type="EMBL" id="MCZ3367200.1"/>
    </source>
</evidence>
<keyword evidence="1" id="KW-1133">Transmembrane helix</keyword>
<feature type="transmembrane region" description="Helical" evidence="1">
    <location>
        <begin position="101"/>
        <end position="119"/>
    </location>
</feature>
<dbReference type="Proteomes" id="UP001074446">
    <property type="component" value="Unassembled WGS sequence"/>
</dbReference>
<accession>A0A9E5DPG9</accession>
<feature type="transmembrane region" description="Helical" evidence="1">
    <location>
        <begin position="397"/>
        <end position="415"/>
    </location>
</feature>
<dbReference type="AlphaFoldDB" id="A0A9E5DPG9"/>
<feature type="transmembrane region" description="Helical" evidence="1">
    <location>
        <begin position="545"/>
        <end position="566"/>
    </location>
</feature>
<feature type="transmembrane region" description="Helical" evidence="1">
    <location>
        <begin position="324"/>
        <end position="341"/>
    </location>
</feature>
<feature type="transmembrane region" description="Helical" evidence="1">
    <location>
        <begin position="453"/>
        <end position="474"/>
    </location>
</feature>
<keyword evidence="4" id="KW-1185">Reference proteome</keyword>